<proteinExistence type="predicted"/>
<dbReference type="STRING" id="157072.A0A024TZK0"/>
<evidence type="ECO:0000313" key="1">
    <source>
        <dbReference type="EMBL" id="ETV99605.1"/>
    </source>
</evidence>
<dbReference type="EMBL" id="KI913967">
    <property type="protein sequence ID" value="ETV99606.1"/>
    <property type="molecule type" value="Genomic_DNA"/>
</dbReference>
<protein>
    <submittedName>
        <fullName evidence="1">Uncharacterized protein</fullName>
    </submittedName>
</protein>
<dbReference type="CDD" id="cd06223">
    <property type="entry name" value="PRTases_typeI"/>
    <property type="match status" value="1"/>
</dbReference>
<dbReference type="EMBL" id="KI913967">
    <property type="protein sequence ID" value="ETV99605.1"/>
    <property type="molecule type" value="Genomic_DNA"/>
</dbReference>
<dbReference type="InterPro" id="IPR029057">
    <property type="entry name" value="PRTase-like"/>
</dbReference>
<dbReference type="Gene3D" id="3.40.50.2020">
    <property type="match status" value="1"/>
</dbReference>
<dbReference type="RefSeq" id="XP_008872162.1">
    <property type="nucleotide sequence ID" value="XM_008873940.1"/>
</dbReference>
<dbReference type="OrthoDB" id="6331047at2759"/>
<dbReference type="AlphaFoldDB" id="A0A024TZK0"/>
<dbReference type="SUPFAM" id="SSF53271">
    <property type="entry name" value="PRTase-like"/>
    <property type="match status" value="1"/>
</dbReference>
<sequence>MIIKQPIKANEIDRMYLVGNASGLNCLIVDAMIDTAGTLGKASQHLSDHAVRRLIDINPRCSLIPLDHDLDNVARNPCSEYRHALMAPTPWN</sequence>
<accession>A0A024TZK0</accession>
<gene>
    <name evidence="1" type="ORF">H310_08257</name>
</gene>
<name>A0A024TZK0_9STRA</name>
<dbReference type="GeneID" id="20085307"/>
<dbReference type="InterPro" id="IPR000836">
    <property type="entry name" value="PRTase_dom"/>
</dbReference>
<dbReference type="RefSeq" id="XP_008872161.1">
    <property type="nucleotide sequence ID" value="XM_008873939.1"/>
</dbReference>
<dbReference type="VEuPathDB" id="FungiDB:H310_08257"/>
<organism evidence="1">
    <name type="scientific">Aphanomyces invadans</name>
    <dbReference type="NCBI Taxonomy" id="157072"/>
    <lineage>
        <taxon>Eukaryota</taxon>
        <taxon>Sar</taxon>
        <taxon>Stramenopiles</taxon>
        <taxon>Oomycota</taxon>
        <taxon>Saprolegniomycetes</taxon>
        <taxon>Saprolegniales</taxon>
        <taxon>Verrucalvaceae</taxon>
        <taxon>Aphanomyces</taxon>
    </lineage>
</organism>
<reference evidence="1" key="1">
    <citation type="submission" date="2013-12" db="EMBL/GenBank/DDBJ databases">
        <title>The Genome Sequence of Aphanomyces invadans NJM9701.</title>
        <authorList>
            <consortium name="The Broad Institute Genomics Platform"/>
            <person name="Russ C."/>
            <person name="Tyler B."/>
            <person name="van West P."/>
            <person name="Dieguez-Uribeondo J."/>
            <person name="Young S.K."/>
            <person name="Zeng Q."/>
            <person name="Gargeya S."/>
            <person name="Fitzgerald M."/>
            <person name="Abouelleil A."/>
            <person name="Alvarado L."/>
            <person name="Chapman S.B."/>
            <person name="Gainer-Dewar J."/>
            <person name="Goldberg J."/>
            <person name="Griggs A."/>
            <person name="Gujja S."/>
            <person name="Hansen M."/>
            <person name="Howarth C."/>
            <person name="Imamovic A."/>
            <person name="Ireland A."/>
            <person name="Larimer J."/>
            <person name="McCowan C."/>
            <person name="Murphy C."/>
            <person name="Pearson M."/>
            <person name="Poon T.W."/>
            <person name="Priest M."/>
            <person name="Roberts A."/>
            <person name="Saif S."/>
            <person name="Shea T."/>
            <person name="Sykes S."/>
            <person name="Wortman J."/>
            <person name="Nusbaum C."/>
            <person name="Birren B."/>
        </authorList>
    </citation>
    <scope>NUCLEOTIDE SEQUENCE [LARGE SCALE GENOMIC DNA]</scope>
    <source>
        <strain evidence="1">NJM9701</strain>
    </source>
</reference>